<proteinExistence type="predicted"/>
<evidence type="ECO:0000313" key="3">
    <source>
        <dbReference type="WBParaSite" id="BPAG_0000404701-mRNA-1"/>
    </source>
</evidence>
<reference evidence="3" key="1">
    <citation type="submission" date="2017-02" db="UniProtKB">
        <authorList>
            <consortium name="WormBaseParasite"/>
        </authorList>
    </citation>
    <scope>IDENTIFICATION</scope>
</reference>
<accession>A0A0N4T760</accession>
<gene>
    <name evidence="1" type="ORF">BPAG_LOCUS4011</name>
</gene>
<dbReference type="AlphaFoldDB" id="A0A0N4T760"/>
<dbReference type="Gene3D" id="3.30.200.20">
    <property type="entry name" value="Phosphorylase Kinase, domain 1"/>
    <property type="match status" value="1"/>
</dbReference>
<dbReference type="WBParaSite" id="BPAG_0000404701-mRNA-1">
    <property type="protein sequence ID" value="BPAG_0000404701-mRNA-1"/>
    <property type="gene ID" value="BPAG_0000404701"/>
</dbReference>
<protein>
    <submittedName>
        <fullName evidence="3">Protein kinase domain-containing protein</fullName>
    </submittedName>
</protein>
<name>A0A0N4T760_BRUPA</name>
<dbReference type="Proteomes" id="UP000278627">
    <property type="component" value="Unassembled WGS sequence"/>
</dbReference>
<organism evidence="3">
    <name type="scientific">Brugia pahangi</name>
    <name type="common">Filarial nematode worm</name>
    <dbReference type="NCBI Taxonomy" id="6280"/>
    <lineage>
        <taxon>Eukaryota</taxon>
        <taxon>Metazoa</taxon>
        <taxon>Ecdysozoa</taxon>
        <taxon>Nematoda</taxon>
        <taxon>Chromadorea</taxon>
        <taxon>Rhabditida</taxon>
        <taxon>Spirurina</taxon>
        <taxon>Spiruromorpha</taxon>
        <taxon>Filarioidea</taxon>
        <taxon>Onchocercidae</taxon>
        <taxon>Brugia</taxon>
    </lineage>
</organism>
<sequence length="83" mass="9514">MIEIQDEDEVLFIVFCICRAAAAGATFHVTEITTRKRYLAQLRALDENLARNIEMQNNLDHPNTIQLHQAIMDQGIAVLIYEK</sequence>
<evidence type="ECO:0000313" key="2">
    <source>
        <dbReference type="Proteomes" id="UP000278627"/>
    </source>
</evidence>
<evidence type="ECO:0000313" key="1">
    <source>
        <dbReference type="EMBL" id="VDN85197.1"/>
    </source>
</evidence>
<dbReference type="STRING" id="6280.A0A0N4T760"/>
<dbReference type="EMBL" id="UZAD01001599">
    <property type="protein sequence ID" value="VDN85197.1"/>
    <property type="molecule type" value="Genomic_DNA"/>
</dbReference>
<keyword evidence="2" id="KW-1185">Reference proteome</keyword>
<reference evidence="1 2" key="2">
    <citation type="submission" date="2018-11" db="EMBL/GenBank/DDBJ databases">
        <authorList>
            <consortium name="Pathogen Informatics"/>
        </authorList>
    </citation>
    <scope>NUCLEOTIDE SEQUENCE [LARGE SCALE GENOMIC DNA]</scope>
</reference>